<dbReference type="InterPro" id="IPR007886">
    <property type="entry name" value="AlaDH/PNT_N"/>
</dbReference>
<comment type="similarity">
    <text evidence="3">In the N-terminal section; belongs to the AlaDH/PNT family.</text>
</comment>
<keyword evidence="11" id="KW-1185">Reference proteome</keyword>
<accession>A0A8C9WIT1</accession>
<reference evidence="10 11" key="1">
    <citation type="submission" date="2019-04" db="EMBL/GenBank/DDBJ databases">
        <authorList>
            <consortium name="Wellcome Sanger Institute Data Sharing"/>
        </authorList>
    </citation>
    <scope>NUCLEOTIDE SEQUENCE [LARGE SCALE GENOMIC DNA]</scope>
</reference>
<evidence type="ECO:0000256" key="4">
    <source>
        <dbReference type="ARBA" id="ARBA00022857"/>
    </source>
</evidence>
<dbReference type="InterPro" id="IPR007698">
    <property type="entry name" value="AlaDH/PNT_NAD(H)-bd"/>
</dbReference>
<dbReference type="InterPro" id="IPR036291">
    <property type="entry name" value="NAD(P)-bd_dom_sf"/>
</dbReference>
<keyword evidence="5" id="KW-0560">Oxidoreductase</keyword>
<evidence type="ECO:0000256" key="6">
    <source>
        <dbReference type="ARBA" id="ARBA00023268"/>
    </source>
</evidence>
<evidence type="ECO:0000256" key="3">
    <source>
        <dbReference type="ARBA" id="ARBA00005624"/>
    </source>
</evidence>
<comment type="pathway">
    <text evidence="2">Amino-acid degradation; L-lysine degradation via saccharopine pathway; glutaryl-CoA from L-lysine: step 2/6.</text>
</comment>
<dbReference type="InterPro" id="IPR032095">
    <property type="entry name" value="Sacchrp_dh-like_C"/>
</dbReference>
<evidence type="ECO:0000256" key="1">
    <source>
        <dbReference type="ARBA" id="ARBA00004682"/>
    </source>
</evidence>
<reference evidence="10" key="2">
    <citation type="submission" date="2025-08" db="UniProtKB">
        <authorList>
            <consortium name="Ensembl"/>
        </authorList>
    </citation>
    <scope>IDENTIFICATION</scope>
</reference>
<dbReference type="SMART" id="SM01003">
    <property type="entry name" value="AlaDh_PNT_N"/>
    <property type="match status" value="1"/>
</dbReference>
<evidence type="ECO:0000256" key="7">
    <source>
        <dbReference type="ARBA" id="ARBA00025744"/>
    </source>
</evidence>
<dbReference type="CDD" id="cd12189">
    <property type="entry name" value="LKR_SDH_like"/>
    <property type="match status" value="1"/>
</dbReference>
<evidence type="ECO:0000313" key="11">
    <source>
        <dbReference type="Proteomes" id="UP000694397"/>
    </source>
</evidence>
<dbReference type="Proteomes" id="UP000694397">
    <property type="component" value="Chromosome 2"/>
</dbReference>
<dbReference type="GO" id="GO:0019878">
    <property type="term" value="P:lysine biosynthetic process via aminoadipic acid"/>
    <property type="evidence" value="ECO:0007669"/>
    <property type="project" value="TreeGrafter"/>
</dbReference>
<proteinExistence type="inferred from homology"/>
<dbReference type="SUPFAM" id="SSF51735">
    <property type="entry name" value="NAD(P)-binding Rossmann-fold domains"/>
    <property type="match status" value="1"/>
</dbReference>
<dbReference type="UniPathway" id="UPA00868">
    <property type="reaction ID" value="UER00835"/>
</dbReference>
<organism evidence="10 11">
    <name type="scientific">Scleropages formosus</name>
    <name type="common">Asian bonytongue</name>
    <name type="synonym">Osteoglossum formosum</name>
    <dbReference type="NCBI Taxonomy" id="113540"/>
    <lineage>
        <taxon>Eukaryota</taxon>
        <taxon>Metazoa</taxon>
        <taxon>Chordata</taxon>
        <taxon>Craniata</taxon>
        <taxon>Vertebrata</taxon>
        <taxon>Euteleostomi</taxon>
        <taxon>Actinopterygii</taxon>
        <taxon>Neopterygii</taxon>
        <taxon>Teleostei</taxon>
        <taxon>Osteoglossocephala</taxon>
        <taxon>Osteoglossomorpha</taxon>
        <taxon>Osteoglossiformes</taxon>
        <taxon>Osteoglossidae</taxon>
        <taxon>Scleropages</taxon>
    </lineage>
</organism>
<evidence type="ECO:0000259" key="9">
    <source>
        <dbReference type="SMART" id="SM01003"/>
    </source>
</evidence>
<dbReference type="FunFam" id="3.30.360.10:FF:000008">
    <property type="entry name" value="Alpha-aminoadipic semialdehyde synthase, mitochondrial"/>
    <property type="match status" value="1"/>
</dbReference>
<sequence length="847" mass="94708">MFRLRRRPWSWTRGCVSGQRWSHGPARVMAIRREDINVWERRAPLAPRHVKELTNAGHCVLVQPSNRRAIHEKYYEKAGAIIQEDISEASLIIGVKRPPEEKVFPRKTYAFFSHTIKAQEANMGLLDDILKKEVRLIDYEKMVDSNGFRIVAFGQWAGVAGMINILHGLGLRFLALGHHTPFMHIGMSHNYRNVSQAVQAVRDCGYEISLGLMPKSIGPLTFVFTGTGNVSKGAQEIINELPCEFVEPHELPEVSKHGDTTKVYATVLSRHHHLVRKSDGLYDPIEYEQHPERYTSNFRDSIAPYTTCLINGIYWDPHTPRLLRRLDAQRLMRPVEPSVKVTEGSPELPHRVEGSGILMCSIDNLPAQLPIEATEYFGDRLFPYIWEMLPSDATRPLDQEDFSPQVRDVSAVLKKLFRFCLGFREHAQILKVSGRNRVLLLGSGYVAGPVIEYLTRDPGTQVAVGSVMLSQAEELAKKYPNTIPIMLDVTSQESHLESLIKDHHLVISLLPYVHHPMIAKHCINKKVNMLTASYLSPAVKDLQNSAEEAGITIVNEMGLDPGIDHMLAMECIDQAKVDGCTVESYSSFCGGLPAPECSENPLRYKFSWSPYGVLLNTISPAIYLKDNQLVSIPPGGALMDSVTPLDFLPGFNLEGFPNRDSTKYAKPYGIESAHTLIRGTLRFKGFCNAMSGFVKLGLVNTEPCPMLSSTASPVSWKELLCHCIGVPPSISSDAFKEVVYDRVGRDDHRMEMLKDLIVMRNDVGIRHSTGELETKHFSLVVYGDSNGFSAMAKTVGYPAAIAARMVLDGEIKSKGLVMPLTKNVYNPILRRLQAEGVQYTIKSSFSE</sequence>
<evidence type="ECO:0000256" key="5">
    <source>
        <dbReference type="ARBA" id="ARBA00023002"/>
    </source>
</evidence>
<feature type="domain" description="Alanine dehydrogenase/pyridine nucleotide transhydrogenase NAD(H)-binding" evidence="8">
    <location>
        <begin position="200"/>
        <end position="361"/>
    </location>
</feature>
<comment type="pathway">
    <text evidence="1">Amino-acid degradation; L-lysine degradation via saccharopine pathway; glutaryl-CoA from L-lysine: step 1/6.</text>
</comment>
<dbReference type="Gene3D" id="3.30.360.10">
    <property type="entry name" value="Dihydrodipicolinate Reductase, domain 2"/>
    <property type="match status" value="1"/>
</dbReference>
<dbReference type="GO" id="GO:0004753">
    <property type="term" value="F:saccharopine dehydrogenase activity"/>
    <property type="evidence" value="ECO:0007669"/>
    <property type="project" value="TreeGrafter"/>
</dbReference>
<evidence type="ECO:0000259" key="8">
    <source>
        <dbReference type="SMART" id="SM01002"/>
    </source>
</evidence>
<dbReference type="FunFam" id="3.40.50.720:FF:000087">
    <property type="entry name" value="alpha-aminoadipic semialdehyde synthase, mitochondrial"/>
    <property type="match status" value="1"/>
</dbReference>
<gene>
    <name evidence="10" type="primary">AASS</name>
    <name evidence="10" type="synonym">aass</name>
</gene>
<dbReference type="PANTHER" id="PTHR11133:SF22">
    <property type="entry name" value="ALPHA-AMINOADIPIC SEMIALDEHYDE SYNTHASE, MITOCHONDRIAL"/>
    <property type="match status" value="1"/>
</dbReference>
<dbReference type="GeneTree" id="ENSGT00390000013249"/>
<evidence type="ECO:0000256" key="2">
    <source>
        <dbReference type="ARBA" id="ARBA00004720"/>
    </source>
</evidence>
<protein>
    <submittedName>
        <fullName evidence="10">Aminoadipate-semialdehyde synthase</fullName>
    </submittedName>
</protein>
<dbReference type="FunFam" id="3.40.50.720:FF:000072">
    <property type="entry name" value="Saccharopine dehydrogenase [NADP(+), L-glutamate-forming]"/>
    <property type="match status" value="1"/>
</dbReference>
<dbReference type="InterPro" id="IPR005097">
    <property type="entry name" value="Sacchrp_dh_NADP-bd"/>
</dbReference>
<name>A0A8C9WIT1_SCLFO</name>
<dbReference type="Pfam" id="PF16653">
    <property type="entry name" value="Sacchrp_dh_C"/>
    <property type="match status" value="1"/>
</dbReference>
<dbReference type="SUPFAM" id="SSF55347">
    <property type="entry name" value="Glyceraldehyde-3-phosphate dehydrogenase-like, C-terminal domain"/>
    <property type="match status" value="1"/>
</dbReference>
<keyword evidence="6" id="KW-0511">Multifunctional enzyme</keyword>
<reference evidence="10" key="3">
    <citation type="submission" date="2025-09" db="UniProtKB">
        <authorList>
            <consortium name="Ensembl"/>
        </authorList>
    </citation>
    <scope>IDENTIFICATION</scope>
</reference>
<dbReference type="Pfam" id="PF03435">
    <property type="entry name" value="Sacchrp_dh_NADP"/>
    <property type="match status" value="1"/>
</dbReference>
<dbReference type="GO" id="GO:0033512">
    <property type="term" value="P:L-lysine catabolic process to acetyl-CoA via saccharopine"/>
    <property type="evidence" value="ECO:0007669"/>
    <property type="project" value="UniProtKB-UniPathway"/>
</dbReference>
<dbReference type="AlphaFoldDB" id="A0A8C9WIT1"/>
<feature type="domain" description="Alanine dehydrogenase/pyridine nucleotide transhydrogenase N-terminal" evidence="9">
    <location>
        <begin position="30"/>
        <end position="160"/>
    </location>
</feature>
<dbReference type="SMART" id="SM01002">
    <property type="entry name" value="AlaDh_PNT_C"/>
    <property type="match status" value="1"/>
</dbReference>
<comment type="similarity">
    <text evidence="7">In the C-terminal section; belongs to the saccharopine dehydrogenase family.</text>
</comment>
<evidence type="ECO:0000313" key="10">
    <source>
        <dbReference type="Ensembl" id="ENSSFOP00015074487.1"/>
    </source>
</evidence>
<dbReference type="SUPFAM" id="SSF52283">
    <property type="entry name" value="Formate/glycerate dehydrogenase catalytic domain-like"/>
    <property type="match status" value="1"/>
</dbReference>
<dbReference type="Ensembl" id="ENSSFOT00015065505.1">
    <property type="protein sequence ID" value="ENSSFOP00015074487.1"/>
    <property type="gene ID" value="ENSSFOG00015012006.2"/>
</dbReference>
<dbReference type="InterPro" id="IPR051168">
    <property type="entry name" value="AASS"/>
</dbReference>
<dbReference type="Pfam" id="PF05222">
    <property type="entry name" value="AlaDh_PNT_N"/>
    <property type="match status" value="1"/>
</dbReference>
<dbReference type="Gene3D" id="3.40.50.720">
    <property type="entry name" value="NAD(P)-binding Rossmann-like Domain"/>
    <property type="match status" value="3"/>
</dbReference>
<keyword evidence="4" id="KW-0521">NADP</keyword>
<dbReference type="GO" id="GO:0005737">
    <property type="term" value="C:cytoplasm"/>
    <property type="evidence" value="ECO:0007669"/>
    <property type="project" value="TreeGrafter"/>
</dbReference>
<dbReference type="PANTHER" id="PTHR11133">
    <property type="entry name" value="SACCHAROPINE DEHYDROGENASE"/>
    <property type="match status" value="1"/>
</dbReference>